<proteinExistence type="predicted"/>
<organism evidence="2 3">
    <name type="scientific">Nonlabens tegetincola</name>
    <dbReference type="NCBI Taxonomy" id="323273"/>
    <lineage>
        <taxon>Bacteria</taxon>
        <taxon>Pseudomonadati</taxon>
        <taxon>Bacteroidota</taxon>
        <taxon>Flavobacteriia</taxon>
        <taxon>Flavobacteriales</taxon>
        <taxon>Flavobacteriaceae</taxon>
        <taxon>Nonlabens</taxon>
    </lineage>
</organism>
<reference evidence="2" key="1">
    <citation type="journal article" date="2014" name="Genome Announc.">
        <title>Draft Genome Sequences of Marine Flavobacterium Nonlabens Strains NR17, NR24, NR27, NR32, NR33, and Ara13.</title>
        <authorList>
            <person name="Nakanishi M."/>
            <person name="Meirelles P."/>
            <person name="Suzuki R."/>
            <person name="Takatani N."/>
            <person name="Mino S."/>
            <person name="Suda W."/>
            <person name="Oshima K."/>
            <person name="Hattori M."/>
            <person name="Ohkuma M."/>
            <person name="Hosokawa M."/>
            <person name="Miyashita K."/>
            <person name="Thompson F.L."/>
            <person name="Niwa A."/>
            <person name="Sawabe T."/>
            <person name="Sawabe T."/>
        </authorList>
    </citation>
    <scope>NUCLEOTIDE SEQUENCE [LARGE SCALE GENOMIC DNA]</scope>
    <source>
        <strain evidence="2">JCM 19294</strain>
    </source>
</reference>
<keyword evidence="1" id="KW-0812">Transmembrane</keyword>
<keyword evidence="1" id="KW-1133">Transmembrane helix</keyword>
<feature type="transmembrane region" description="Helical" evidence="1">
    <location>
        <begin position="36"/>
        <end position="55"/>
    </location>
</feature>
<keyword evidence="3" id="KW-1185">Reference proteome</keyword>
<evidence type="ECO:0000313" key="3">
    <source>
        <dbReference type="Proteomes" id="UP000029221"/>
    </source>
</evidence>
<dbReference type="AlphaFoldDB" id="A0A090QK95"/>
<evidence type="ECO:0000313" key="2">
    <source>
        <dbReference type="EMBL" id="GAK95936.1"/>
    </source>
</evidence>
<feature type="transmembrane region" description="Helical" evidence="1">
    <location>
        <begin position="9"/>
        <end position="30"/>
    </location>
</feature>
<dbReference type="EMBL" id="BBML01000001">
    <property type="protein sequence ID" value="GAK95936.1"/>
    <property type="molecule type" value="Genomic_DNA"/>
</dbReference>
<comment type="caution">
    <text evidence="2">The sequence shown here is derived from an EMBL/GenBank/DDBJ whole genome shotgun (WGS) entry which is preliminary data.</text>
</comment>
<accession>A0A090QK95</accession>
<sequence length="195" mass="22477">MINVKFKKVVITGFLSLLLFISILGTLSFYFQGLQIQEIGICFAVIGFICNLLFFPYNSNLKNRIHFLFFSTGLFWLFHVVVVIYSGNWIQLFPNLSLLIVIISFLYVNQKKNLIIPFFSVLIFLLVGLKIIKLNSKVDVATLLKKSLSRVHIFEKQVNLKLLNSGIQVARYVSKILTLLMNFTKKTRINTIFCL</sequence>
<name>A0A090QK95_9FLAO</name>
<protein>
    <submittedName>
        <fullName evidence="2">Uncharacterized protein</fullName>
    </submittedName>
</protein>
<feature type="transmembrane region" description="Helical" evidence="1">
    <location>
        <begin position="67"/>
        <end position="86"/>
    </location>
</feature>
<feature type="transmembrane region" description="Helical" evidence="1">
    <location>
        <begin position="115"/>
        <end position="132"/>
    </location>
</feature>
<keyword evidence="1" id="KW-0472">Membrane</keyword>
<evidence type="ECO:0000256" key="1">
    <source>
        <dbReference type="SAM" id="Phobius"/>
    </source>
</evidence>
<feature type="transmembrane region" description="Helical" evidence="1">
    <location>
        <begin position="92"/>
        <end position="108"/>
    </location>
</feature>
<dbReference type="Proteomes" id="UP000029221">
    <property type="component" value="Unassembled WGS sequence"/>
</dbReference>
<gene>
    <name evidence="2" type="ORF">JCM19294_2718</name>
</gene>